<dbReference type="Proteomes" id="UP000325313">
    <property type="component" value="Unassembled WGS sequence"/>
</dbReference>
<proteinExistence type="predicted"/>
<organism evidence="1 2">
    <name type="scientific">Puccinia graminis f. sp. tritici</name>
    <dbReference type="NCBI Taxonomy" id="56615"/>
    <lineage>
        <taxon>Eukaryota</taxon>
        <taxon>Fungi</taxon>
        <taxon>Dikarya</taxon>
        <taxon>Basidiomycota</taxon>
        <taxon>Pucciniomycotina</taxon>
        <taxon>Pucciniomycetes</taxon>
        <taxon>Pucciniales</taxon>
        <taxon>Pucciniaceae</taxon>
        <taxon>Puccinia</taxon>
    </lineage>
</organism>
<comment type="caution">
    <text evidence="1">The sequence shown here is derived from an EMBL/GenBank/DDBJ whole genome shotgun (WGS) entry which is preliminary data.</text>
</comment>
<dbReference type="AlphaFoldDB" id="A0A5B0RVT4"/>
<evidence type="ECO:0000313" key="2">
    <source>
        <dbReference type="Proteomes" id="UP000325313"/>
    </source>
</evidence>
<dbReference type="EMBL" id="VDEP01000117">
    <property type="protein sequence ID" value="KAA1129890.1"/>
    <property type="molecule type" value="Genomic_DNA"/>
</dbReference>
<dbReference type="PANTHER" id="PTHR33069">
    <property type="entry name" value="CHROMOSOME 7, WHOLE GENOME SHOTGUN SEQUENCE-RELATED"/>
    <property type="match status" value="1"/>
</dbReference>
<protein>
    <submittedName>
        <fullName evidence="1">Uncharacterized protein</fullName>
    </submittedName>
</protein>
<evidence type="ECO:0000313" key="1">
    <source>
        <dbReference type="EMBL" id="KAA1129890.1"/>
    </source>
</evidence>
<reference evidence="1 2" key="1">
    <citation type="submission" date="2019-05" db="EMBL/GenBank/DDBJ databases">
        <title>Emergence of the Ug99 lineage of the wheat stem rust pathogen through somatic hybridization.</title>
        <authorList>
            <person name="Li F."/>
            <person name="Upadhyaya N.M."/>
            <person name="Sperschneider J."/>
            <person name="Matny O."/>
            <person name="Nguyen-Phuc H."/>
            <person name="Mago R."/>
            <person name="Raley C."/>
            <person name="Miller M.E."/>
            <person name="Silverstein K.A.T."/>
            <person name="Henningsen E."/>
            <person name="Hirsch C.D."/>
            <person name="Visser B."/>
            <person name="Pretorius Z.A."/>
            <person name="Steffenson B.J."/>
            <person name="Schwessinger B."/>
            <person name="Dodds P.N."/>
            <person name="Figueroa M."/>
        </authorList>
    </citation>
    <scope>NUCLEOTIDE SEQUENCE [LARGE SCALE GENOMIC DNA]</scope>
    <source>
        <strain evidence="1 2">Ug99</strain>
    </source>
</reference>
<dbReference type="PANTHER" id="PTHR33069:SF3">
    <property type="entry name" value="DYNEIN HEAVY CHAIN TAIL DOMAIN-CONTAINING PROTEIN"/>
    <property type="match status" value="1"/>
</dbReference>
<sequence length="195" mass="21447">MVSDSVRKSPQTVEKVAKIPAVIRLLEGLTHKHSFPPDRITSAAKDRNLTVEEMGGNAQILNELQSNLLPSISDQLGSLLGSLDLIDSDKNPEPDIDLTLEILSSLDETLESTASSILSLSFESPLPDKNHDQGLKKLKMFRCSYLREKIESLIGATIYDNLFLSFMTPSSDAGSSRVFPNKILGLGRRRPVRGK</sequence>
<gene>
    <name evidence="1" type="ORF">PGTUg99_004065</name>
</gene>
<name>A0A5B0RVT4_PUCGR</name>
<accession>A0A5B0RVT4</accession>